<dbReference type="AlphaFoldDB" id="A0A4Q0ZM19"/>
<dbReference type="EMBL" id="PDJZ01000004">
    <property type="protein sequence ID" value="RXJ84716.1"/>
    <property type="molecule type" value="Genomic_DNA"/>
</dbReference>
<dbReference type="GO" id="GO:0000976">
    <property type="term" value="F:transcription cis-regulatory region binding"/>
    <property type="evidence" value="ECO:0007669"/>
    <property type="project" value="TreeGrafter"/>
</dbReference>
<dbReference type="RefSeq" id="WP_128986178.1">
    <property type="nucleotide sequence ID" value="NZ_PDJZ01000004.1"/>
</dbReference>
<comment type="caution">
    <text evidence="10">The sequence shown here is derived from an EMBL/GenBank/DDBJ whole genome shotgun (WGS) entry which is preliminary data.</text>
</comment>
<keyword evidence="5" id="KW-0804">Transcription</keyword>
<organism evidence="10 11">
    <name type="scientific">Arcobacter cloacae</name>
    <dbReference type="NCBI Taxonomy" id="1054034"/>
    <lineage>
        <taxon>Bacteria</taxon>
        <taxon>Pseudomonadati</taxon>
        <taxon>Campylobacterota</taxon>
        <taxon>Epsilonproteobacteria</taxon>
        <taxon>Campylobacterales</taxon>
        <taxon>Arcobacteraceae</taxon>
        <taxon>Arcobacter</taxon>
    </lineage>
</organism>
<dbReference type="Pfam" id="PF00072">
    <property type="entry name" value="Response_reg"/>
    <property type="match status" value="1"/>
</dbReference>
<keyword evidence="4 7" id="KW-0238">DNA-binding</keyword>
<dbReference type="InterPro" id="IPR011006">
    <property type="entry name" value="CheY-like_superfamily"/>
</dbReference>
<accession>A0A4Q0ZM19</accession>
<name>A0A4Q0ZM19_9BACT</name>
<dbReference type="GO" id="GO:0005829">
    <property type="term" value="C:cytosol"/>
    <property type="evidence" value="ECO:0007669"/>
    <property type="project" value="TreeGrafter"/>
</dbReference>
<feature type="domain" description="OmpR/PhoB-type" evidence="9">
    <location>
        <begin position="124"/>
        <end position="220"/>
    </location>
</feature>
<dbReference type="GO" id="GO:0032993">
    <property type="term" value="C:protein-DNA complex"/>
    <property type="evidence" value="ECO:0007669"/>
    <property type="project" value="TreeGrafter"/>
</dbReference>
<evidence type="ECO:0000256" key="6">
    <source>
        <dbReference type="PROSITE-ProRule" id="PRU00169"/>
    </source>
</evidence>
<keyword evidence="3" id="KW-0805">Transcription regulation</keyword>
<gene>
    <name evidence="10" type="ORF">CRU90_04990</name>
</gene>
<feature type="domain" description="Response regulatory" evidence="8">
    <location>
        <begin position="3"/>
        <end position="117"/>
    </location>
</feature>
<dbReference type="Proteomes" id="UP000290870">
    <property type="component" value="Unassembled WGS sequence"/>
</dbReference>
<evidence type="ECO:0000313" key="10">
    <source>
        <dbReference type="EMBL" id="RXJ84716.1"/>
    </source>
</evidence>
<dbReference type="Pfam" id="PF00486">
    <property type="entry name" value="Trans_reg_C"/>
    <property type="match status" value="1"/>
</dbReference>
<dbReference type="GO" id="GO:0000156">
    <property type="term" value="F:phosphorelay response regulator activity"/>
    <property type="evidence" value="ECO:0007669"/>
    <property type="project" value="TreeGrafter"/>
</dbReference>
<evidence type="ECO:0000259" key="9">
    <source>
        <dbReference type="PROSITE" id="PS51755"/>
    </source>
</evidence>
<evidence type="ECO:0000256" key="5">
    <source>
        <dbReference type="ARBA" id="ARBA00023163"/>
    </source>
</evidence>
<dbReference type="Gene3D" id="3.40.50.2300">
    <property type="match status" value="1"/>
</dbReference>
<evidence type="ECO:0000256" key="3">
    <source>
        <dbReference type="ARBA" id="ARBA00023015"/>
    </source>
</evidence>
<dbReference type="SUPFAM" id="SSF52172">
    <property type="entry name" value="CheY-like"/>
    <property type="match status" value="1"/>
</dbReference>
<evidence type="ECO:0000256" key="1">
    <source>
        <dbReference type="ARBA" id="ARBA00022553"/>
    </source>
</evidence>
<dbReference type="CDD" id="cd00383">
    <property type="entry name" value="trans_reg_C"/>
    <property type="match status" value="1"/>
</dbReference>
<dbReference type="SMART" id="SM00862">
    <property type="entry name" value="Trans_reg_C"/>
    <property type="match status" value="1"/>
</dbReference>
<keyword evidence="1 6" id="KW-0597">Phosphoprotein</keyword>
<evidence type="ECO:0000256" key="7">
    <source>
        <dbReference type="PROSITE-ProRule" id="PRU01091"/>
    </source>
</evidence>
<dbReference type="SMART" id="SM00448">
    <property type="entry name" value="REC"/>
    <property type="match status" value="1"/>
</dbReference>
<dbReference type="PANTHER" id="PTHR48111:SF22">
    <property type="entry name" value="REGULATOR OF RPOS"/>
    <property type="match status" value="1"/>
</dbReference>
<dbReference type="PROSITE" id="PS50110">
    <property type="entry name" value="RESPONSE_REGULATORY"/>
    <property type="match status" value="1"/>
</dbReference>
<reference evidence="10 11" key="1">
    <citation type="submission" date="2017-10" db="EMBL/GenBank/DDBJ databases">
        <title>Genomics of the genus Arcobacter.</title>
        <authorList>
            <person name="Perez-Cataluna A."/>
            <person name="Figueras M.J."/>
        </authorList>
    </citation>
    <scope>NUCLEOTIDE SEQUENCE [LARGE SCALE GENOMIC DNA]</scope>
    <source>
        <strain evidence="10 11">F26</strain>
    </source>
</reference>
<evidence type="ECO:0000313" key="11">
    <source>
        <dbReference type="Proteomes" id="UP000290870"/>
    </source>
</evidence>
<protein>
    <submittedName>
        <fullName evidence="10">DNA-binding response regulator</fullName>
    </submittedName>
</protein>
<dbReference type="PANTHER" id="PTHR48111">
    <property type="entry name" value="REGULATOR OF RPOS"/>
    <property type="match status" value="1"/>
</dbReference>
<dbReference type="InterPro" id="IPR001789">
    <property type="entry name" value="Sig_transdc_resp-reg_receiver"/>
</dbReference>
<proteinExistence type="predicted"/>
<dbReference type="PROSITE" id="PS51755">
    <property type="entry name" value="OMPR_PHOB"/>
    <property type="match status" value="1"/>
</dbReference>
<dbReference type="InterPro" id="IPR001867">
    <property type="entry name" value="OmpR/PhoB-type_DNA-bd"/>
</dbReference>
<feature type="DNA-binding region" description="OmpR/PhoB-type" evidence="7">
    <location>
        <begin position="124"/>
        <end position="220"/>
    </location>
</feature>
<dbReference type="Gene3D" id="1.10.10.10">
    <property type="entry name" value="Winged helix-like DNA-binding domain superfamily/Winged helix DNA-binding domain"/>
    <property type="match status" value="1"/>
</dbReference>
<sequence>MYKILVLEDDELFASTLEDFLSDEGFEVDIANDGQECLNLNFEKNYDLYIFDINVPKINGLDLLQQLRNSSDNTPTIFLTSYKDKDTLQDAFLKGCDDYLKKPVDLDELLLRIKALLKRNKKRFDIIKLSNNLTFNPLNKRVYENDIDLNLPIKVLELMELFVENRGEIVTKEMIISKLWATSEDYSEGSIRVYINQIKKLFENKDSILNIKGVGYKIEF</sequence>
<dbReference type="InterPro" id="IPR039420">
    <property type="entry name" value="WalR-like"/>
</dbReference>
<dbReference type="InterPro" id="IPR036388">
    <property type="entry name" value="WH-like_DNA-bd_sf"/>
</dbReference>
<evidence type="ECO:0000256" key="2">
    <source>
        <dbReference type="ARBA" id="ARBA00023012"/>
    </source>
</evidence>
<dbReference type="GO" id="GO:0006355">
    <property type="term" value="P:regulation of DNA-templated transcription"/>
    <property type="evidence" value="ECO:0007669"/>
    <property type="project" value="InterPro"/>
</dbReference>
<feature type="modified residue" description="4-aspartylphosphate" evidence="6">
    <location>
        <position position="52"/>
    </location>
</feature>
<evidence type="ECO:0000259" key="8">
    <source>
        <dbReference type="PROSITE" id="PS50110"/>
    </source>
</evidence>
<dbReference type="OrthoDB" id="8912111at2"/>
<evidence type="ECO:0000256" key="4">
    <source>
        <dbReference type="ARBA" id="ARBA00023125"/>
    </source>
</evidence>
<keyword evidence="2" id="KW-0902">Two-component regulatory system</keyword>